<proteinExistence type="predicted"/>
<reference evidence="2" key="1">
    <citation type="submission" date="2022-07" db="EMBL/GenBank/DDBJ databases">
        <title>Taxonomic analysis of Microcella humidisoli nov. sp., isolated from riverside soil.</title>
        <authorList>
            <person name="Molina K.M."/>
            <person name="Kim S.B."/>
        </authorList>
    </citation>
    <scope>NUCLEOTIDE SEQUENCE</scope>
    <source>
        <strain evidence="2">MMS21-STM10</strain>
    </source>
</reference>
<name>A0ABY5FUM2_9MICO</name>
<sequence>MRRRFVTTLAVAVVALGLTGCAVQSSTPVTDLEARERFLAVLDEAQQLIGGDWQTMDDPTPRACVIPLWVAGERYPALRVGEAPRSVEAAAARVEDAWTDAGMRVTRTAIGDVVEVKGESADGELVVLRVSESASTLLGESECRPV</sequence>
<keyword evidence="1" id="KW-0732">Signal</keyword>
<organism evidence="2 3">
    <name type="scientific">Microcella humidisoli</name>
    <dbReference type="NCBI Taxonomy" id="2963406"/>
    <lineage>
        <taxon>Bacteria</taxon>
        <taxon>Bacillati</taxon>
        <taxon>Actinomycetota</taxon>
        <taxon>Actinomycetes</taxon>
        <taxon>Micrococcales</taxon>
        <taxon>Microbacteriaceae</taxon>
        <taxon>Microcella</taxon>
    </lineage>
</organism>
<evidence type="ECO:0000256" key="1">
    <source>
        <dbReference type="SAM" id="SignalP"/>
    </source>
</evidence>
<feature type="chain" id="PRO_5046525689" description="Lipoprotein" evidence="1">
    <location>
        <begin position="26"/>
        <end position="146"/>
    </location>
</feature>
<evidence type="ECO:0000313" key="2">
    <source>
        <dbReference type="EMBL" id="UTT61834.1"/>
    </source>
</evidence>
<evidence type="ECO:0000313" key="3">
    <source>
        <dbReference type="Proteomes" id="UP001060039"/>
    </source>
</evidence>
<feature type="signal peptide" evidence="1">
    <location>
        <begin position="1"/>
        <end position="25"/>
    </location>
</feature>
<gene>
    <name evidence="2" type="ORF">NNL39_09120</name>
</gene>
<accession>A0ABY5FUM2</accession>
<dbReference type="PROSITE" id="PS51257">
    <property type="entry name" value="PROKAR_LIPOPROTEIN"/>
    <property type="match status" value="1"/>
</dbReference>
<keyword evidence="3" id="KW-1185">Reference proteome</keyword>
<protein>
    <recommendedName>
        <fullName evidence="4">Lipoprotein</fullName>
    </recommendedName>
</protein>
<dbReference type="EMBL" id="CP101497">
    <property type="protein sequence ID" value="UTT61834.1"/>
    <property type="molecule type" value="Genomic_DNA"/>
</dbReference>
<evidence type="ECO:0008006" key="4">
    <source>
        <dbReference type="Google" id="ProtNLM"/>
    </source>
</evidence>
<dbReference type="RefSeq" id="WP_255158976.1">
    <property type="nucleotide sequence ID" value="NZ_CP101497.1"/>
</dbReference>
<dbReference type="Proteomes" id="UP001060039">
    <property type="component" value="Chromosome"/>
</dbReference>